<name>A0A176ZIA9_9BRAD</name>
<dbReference type="EMBL" id="LSEF01000010">
    <property type="protein sequence ID" value="OAF19904.1"/>
    <property type="molecule type" value="Genomic_DNA"/>
</dbReference>
<dbReference type="SUPFAM" id="SSF56784">
    <property type="entry name" value="HAD-like"/>
    <property type="match status" value="1"/>
</dbReference>
<dbReference type="GeneID" id="32585053"/>
<dbReference type="Gene3D" id="1.10.150.240">
    <property type="entry name" value="Putative phosphatase, domain 2"/>
    <property type="match status" value="1"/>
</dbReference>
<dbReference type="Proteomes" id="UP000077173">
    <property type="component" value="Unassembled WGS sequence"/>
</dbReference>
<evidence type="ECO:0008006" key="7">
    <source>
        <dbReference type="Google" id="ProtNLM"/>
    </source>
</evidence>
<dbReference type="Gene3D" id="3.40.50.1000">
    <property type="entry name" value="HAD superfamily/HAD-like"/>
    <property type="match status" value="1"/>
</dbReference>
<dbReference type="InterPro" id="IPR023214">
    <property type="entry name" value="HAD_sf"/>
</dbReference>
<comment type="caution">
    <text evidence="5">The sequence shown here is derived from an EMBL/GenBank/DDBJ whole genome shotgun (WGS) entry which is preliminary data.</text>
</comment>
<dbReference type="InterPro" id="IPR006439">
    <property type="entry name" value="HAD-SF_hydro_IA"/>
</dbReference>
<dbReference type="GO" id="GO:0046872">
    <property type="term" value="F:metal ion binding"/>
    <property type="evidence" value="ECO:0007669"/>
    <property type="project" value="UniProtKB-KW"/>
</dbReference>
<dbReference type="InterPro" id="IPR036412">
    <property type="entry name" value="HAD-like_sf"/>
</dbReference>
<dbReference type="Pfam" id="PF00702">
    <property type="entry name" value="Hydrolase"/>
    <property type="match status" value="1"/>
</dbReference>
<evidence type="ECO:0000313" key="6">
    <source>
        <dbReference type="Proteomes" id="UP000077173"/>
    </source>
</evidence>
<keyword evidence="3" id="KW-0479">Metal-binding</keyword>
<organism evidence="5 6">
    <name type="scientific">Bradyrhizobium neotropicale</name>
    <dbReference type="NCBI Taxonomy" id="1497615"/>
    <lineage>
        <taxon>Bacteria</taxon>
        <taxon>Pseudomonadati</taxon>
        <taxon>Pseudomonadota</taxon>
        <taxon>Alphaproteobacteria</taxon>
        <taxon>Hyphomicrobiales</taxon>
        <taxon>Nitrobacteraceae</taxon>
        <taxon>Bradyrhizobium</taxon>
    </lineage>
</organism>
<keyword evidence="4" id="KW-0460">Magnesium</keyword>
<dbReference type="SFLD" id="SFLDG01129">
    <property type="entry name" value="C1.5:_HAD__Beta-PGM__Phosphata"/>
    <property type="match status" value="1"/>
</dbReference>
<dbReference type="NCBIfam" id="TIGR01549">
    <property type="entry name" value="HAD-SF-IA-v1"/>
    <property type="match status" value="1"/>
</dbReference>
<comment type="cofactor">
    <cofactor evidence="1">
        <name>Mg(2+)</name>
        <dbReference type="ChEBI" id="CHEBI:18420"/>
    </cofactor>
</comment>
<dbReference type="AlphaFoldDB" id="A0A176ZIA9"/>
<dbReference type="InterPro" id="IPR051600">
    <property type="entry name" value="Beta-PGM-like"/>
</dbReference>
<dbReference type="SFLD" id="SFLDS00003">
    <property type="entry name" value="Haloacid_Dehalogenase"/>
    <property type="match status" value="1"/>
</dbReference>
<dbReference type="NCBIfam" id="TIGR01509">
    <property type="entry name" value="HAD-SF-IA-v3"/>
    <property type="match status" value="1"/>
</dbReference>
<evidence type="ECO:0000256" key="1">
    <source>
        <dbReference type="ARBA" id="ARBA00001946"/>
    </source>
</evidence>
<dbReference type="SFLD" id="SFLDG01135">
    <property type="entry name" value="C1.5.6:_HAD__Beta-PGM__Phospha"/>
    <property type="match status" value="1"/>
</dbReference>
<reference evidence="5 6" key="1">
    <citation type="submission" date="2016-02" db="EMBL/GenBank/DDBJ databases">
        <title>Draft genome sequence of the strain BR 10247T Bradyrhizobium neotropicale isolated from nodules of Centrolobium paraense.</title>
        <authorList>
            <person name="Simoes-Araujo J.L."/>
            <person name="Barauna A.C."/>
            <person name="Silva K."/>
            <person name="Zilli J.E."/>
        </authorList>
    </citation>
    <scope>NUCLEOTIDE SEQUENCE [LARGE SCALE GENOMIC DNA]</scope>
    <source>
        <strain evidence="5 6">BR 10247</strain>
    </source>
</reference>
<sequence>MTKAIIFDFDGVIADSEVLSNTVLAEIVTELGVPTTVEDAYRDYMGKRFHEVIAAIETAVGRTLPPAFGEHYQDRTLTRFRLELSPIAGVRDFISKFAELSRCIASSSSPDRLAVCLDVLDMVSLFEGRVFSASNVARGKPHPDIFLHAAAEIGVPPCDCIVIEDSASGVIAGRAAGATVIGLLAAGHIRQGHAATLKDAGAHYIAADYVEVERIVGSLLAG</sequence>
<gene>
    <name evidence="5" type="ORF">AXW67_34915</name>
</gene>
<comment type="similarity">
    <text evidence="2">Belongs to the HAD-like hydrolase superfamily. CbbY/CbbZ/Gph/YieH family.</text>
</comment>
<evidence type="ECO:0000256" key="4">
    <source>
        <dbReference type="ARBA" id="ARBA00022842"/>
    </source>
</evidence>
<dbReference type="PANTHER" id="PTHR46193">
    <property type="entry name" value="6-PHOSPHOGLUCONATE PHOSPHATASE"/>
    <property type="match status" value="1"/>
</dbReference>
<proteinExistence type="inferred from homology"/>
<evidence type="ECO:0000313" key="5">
    <source>
        <dbReference type="EMBL" id="OAF19904.1"/>
    </source>
</evidence>
<dbReference type="PANTHER" id="PTHR46193:SF10">
    <property type="entry name" value="6-PHOSPHOGLUCONATE PHOSPHATASE"/>
    <property type="match status" value="1"/>
</dbReference>
<accession>A0A176ZIA9</accession>
<keyword evidence="6" id="KW-1185">Reference proteome</keyword>
<evidence type="ECO:0000256" key="3">
    <source>
        <dbReference type="ARBA" id="ARBA00022723"/>
    </source>
</evidence>
<dbReference type="RefSeq" id="WP_063676151.1">
    <property type="nucleotide sequence ID" value="NZ_LSEF01000010.1"/>
</dbReference>
<dbReference type="InterPro" id="IPR023198">
    <property type="entry name" value="PGP-like_dom2"/>
</dbReference>
<dbReference type="GO" id="GO:0003824">
    <property type="term" value="F:catalytic activity"/>
    <property type="evidence" value="ECO:0007669"/>
    <property type="project" value="UniProtKB-ARBA"/>
</dbReference>
<evidence type="ECO:0000256" key="2">
    <source>
        <dbReference type="ARBA" id="ARBA00006171"/>
    </source>
</evidence>
<protein>
    <recommendedName>
        <fullName evidence="7">Hydrolase</fullName>
    </recommendedName>
</protein>